<feature type="transmembrane region" description="Helical" evidence="5">
    <location>
        <begin position="44"/>
        <end position="62"/>
    </location>
</feature>
<comment type="caution">
    <text evidence="7">The sequence shown here is derived from an EMBL/GenBank/DDBJ whole genome shotgun (WGS) entry which is preliminary data.</text>
</comment>
<sequence length="174" mass="18707">MVAKAINLAMRGFEFIWALLIMSLVGNMIATAYAGNPSLVNYDMFVSVFAMVSLFYLIPATLKESFQGHPLVMVVLDALNAIFFFCGAVAMAAELHVHSCSNRSYTLSNHITNGSHNTEKRCREAQASTAFLWFGFAAFTASAVFSGMQGSGSSLNMRRGGAGGIRKGPAMSQV</sequence>
<feature type="transmembrane region" description="Helical" evidence="5">
    <location>
        <begin position="130"/>
        <end position="148"/>
    </location>
</feature>
<dbReference type="PANTHER" id="PTHR28165">
    <property type="entry name" value="NON-CLASSICAL EXPORT PROTEIN 2-RELATED"/>
    <property type="match status" value="1"/>
</dbReference>
<dbReference type="Proteomes" id="UP001562354">
    <property type="component" value="Unassembled WGS sequence"/>
</dbReference>
<keyword evidence="8" id="KW-1185">Reference proteome</keyword>
<name>A0ABR3PM41_9PEZI</name>
<dbReference type="RefSeq" id="XP_069203341.1">
    <property type="nucleotide sequence ID" value="XM_069347493.1"/>
</dbReference>
<dbReference type="PANTHER" id="PTHR28165:SF1">
    <property type="entry name" value="NON-CLASSICAL EXPORT PROTEIN 2-RELATED"/>
    <property type="match status" value="1"/>
</dbReference>
<gene>
    <name evidence="7" type="ORF">AAFC00_000780</name>
</gene>
<evidence type="ECO:0000256" key="3">
    <source>
        <dbReference type="ARBA" id="ARBA00022989"/>
    </source>
</evidence>
<keyword evidence="3 5" id="KW-1133">Transmembrane helix</keyword>
<feature type="domain" description="MARVEL" evidence="6">
    <location>
        <begin position="7"/>
        <end position="145"/>
    </location>
</feature>
<feature type="transmembrane region" description="Helical" evidence="5">
    <location>
        <begin position="74"/>
        <end position="93"/>
    </location>
</feature>
<keyword evidence="4 5" id="KW-0472">Membrane</keyword>
<reference evidence="7 8" key="1">
    <citation type="submission" date="2024-07" db="EMBL/GenBank/DDBJ databases">
        <title>Draft sequence of the Neodothiora populina.</title>
        <authorList>
            <person name="Drown D.D."/>
            <person name="Schuette U.S."/>
            <person name="Buechlein A.B."/>
            <person name="Rusch D.R."/>
            <person name="Winton L.W."/>
            <person name="Adams G.A."/>
        </authorList>
    </citation>
    <scope>NUCLEOTIDE SEQUENCE [LARGE SCALE GENOMIC DNA]</scope>
    <source>
        <strain evidence="7 8">CPC 39397</strain>
    </source>
</reference>
<organism evidence="7 8">
    <name type="scientific">Neodothiora populina</name>
    <dbReference type="NCBI Taxonomy" id="2781224"/>
    <lineage>
        <taxon>Eukaryota</taxon>
        <taxon>Fungi</taxon>
        <taxon>Dikarya</taxon>
        <taxon>Ascomycota</taxon>
        <taxon>Pezizomycotina</taxon>
        <taxon>Dothideomycetes</taxon>
        <taxon>Dothideomycetidae</taxon>
        <taxon>Dothideales</taxon>
        <taxon>Dothioraceae</taxon>
        <taxon>Neodothiora</taxon>
    </lineage>
</organism>
<keyword evidence="2 5" id="KW-0812">Transmembrane</keyword>
<dbReference type="EMBL" id="JBFMKM010000003">
    <property type="protein sequence ID" value="KAL1310492.1"/>
    <property type="molecule type" value="Genomic_DNA"/>
</dbReference>
<dbReference type="InterPro" id="IPR008253">
    <property type="entry name" value="Marvel"/>
</dbReference>
<protein>
    <recommendedName>
        <fullName evidence="6">MARVEL domain-containing protein</fullName>
    </recommendedName>
</protein>
<dbReference type="InterPro" id="IPR052649">
    <property type="entry name" value="NCE102-like"/>
</dbReference>
<evidence type="ECO:0000259" key="6">
    <source>
        <dbReference type="Pfam" id="PF01284"/>
    </source>
</evidence>
<dbReference type="GeneID" id="95974483"/>
<evidence type="ECO:0000256" key="1">
    <source>
        <dbReference type="ARBA" id="ARBA00004141"/>
    </source>
</evidence>
<dbReference type="Pfam" id="PF01284">
    <property type="entry name" value="MARVEL"/>
    <property type="match status" value="1"/>
</dbReference>
<proteinExistence type="predicted"/>
<evidence type="ECO:0000256" key="5">
    <source>
        <dbReference type="SAM" id="Phobius"/>
    </source>
</evidence>
<evidence type="ECO:0000256" key="4">
    <source>
        <dbReference type="ARBA" id="ARBA00023136"/>
    </source>
</evidence>
<evidence type="ECO:0000313" key="7">
    <source>
        <dbReference type="EMBL" id="KAL1310492.1"/>
    </source>
</evidence>
<evidence type="ECO:0000313" key="8">
    <source>
        <dbReference type="Proteomes" id="UP001562354"/>
    </source>
</evidence>
<comment type="subcellular location">
    <subcellularLocation>
        <location evidence="1">Membrane</location>
        <topology evidence="1">Multi-pass membrane protein</topology>
    </subcellularLocation>
</comment>
<accession>A0ABR3PM41</accession>
<evidence type="ECO:0000256" key="2">
    <source>
        <dbReference type="ARBA" id="ARBA00022692"/>
    </source>
</evidence>